<evidence type="ECO:0000256" key="4">
    <source>
        <dbReference type="ARBA" id="ARBA00022827"/>
    </source>
</evidence>
<dbReference type="Pfam" id="PF02219">
    <property type="entry name" value="MTHFR"/>
    <property type="match status" value="1"/>
</dbReference>
<dbReference type="Proteomes" id="UP001201873">
    <property type="component" value="Unassembled WGS sequence"/>
</dbReference>
<gene>
    <name evidence="8" type="ORF">MXD59_17445</name>
</gene>
<evidence type="ECO:0000256" key="3">
    <source>
        <dbReference type="ARBA" id="ARBA00022630"/>
    </source>
</evidence>
<protein>
    <recommendedName>
        <fullName evidence="6">Methylenetetrahydrofolate reductase</fullName>
    </recommendedName>
</protein>
<evidence type="ECO:0000313" key="8">
    <source>
        <dbReference type="EMBL" id="MCK9877535.1"/>
    </source>
</evidence>
<keyword evidence="3 6" id="KW-0285">Flavoprotein</keyword>
<dbReference type="InterPro" id="IPR029041">
    <property type="entry name" value="FAD-linked_oxidoreductase-like"/>
</dbReference>
<comment type="pathway">
    <text evidence="2 6">One-carbon metabolism; tetrahydrofolate interconversion.</text>
</comment>
<dbReference type="Pfam" id="PF12225">
    <property type="entry name" value="DUF5981"/>
    <property type="match status" value="1"/>
</dbReference>
<evidence type="ECO:0000256" key="1">
    <source>
        <dbReference type="ARBA" id="ARBA00001974"/>
    </source>
</evidence>
<feature type="domain" description="Methylene-tetrahydrofolate reductase C-terminal-like" evidence="7">
    <location>
        <begin position="16"/>
        <end position="50"/>
    </location>
</feature>
<evidence type="ECO:0000256" key="5">
    <source>
        <dbReference type="ARBA" id="ARBA00023002"/>
    </source>
</evidence>
<name>A0ABT0K156_9ACTN</name>
<keyword evidence="4 6" id="KW-0274">FAD</keyword>
<proteinExistence type="inferred from homology"/>
<dbReference type="EMBL" id="JALKFT010000018">
    <property type="protein sequence ID" value="MCK9877535.1"/>
    <property type="molecule type" value="Genomic_DNA"/>
</dbReference>
<organism evidence="8 9">
    <name type="scientific">Frankia umida</name>
    <dbReference type="NCBI Taxonomy" id="573489"/>
    <lineage>
        <taxon>Bacteria</taxon>
        <taxon>Bacillati</taxon>
        <taxon>Actinomycetota</taxon>
        <taxon>Actinomycetes</taxon>
        <taxon>Frankiales</taxon>
        <taxon>Frankiaceae</taxon>
        <taxon>Frankia</taxon>
    </lineage>
</organism>
<comment type="cofactor">
    <cofactor evidence="1 6">
        <name>FAD</name>
        <dbReference type="ChEBI" id="CHEBI:57692"/>
    </cofactor>
</comment>
<dbReference type="InterPro" id="IPR003171">
    <property type="entry name" value="Mehydrof_redctse-like"/>
</dbReference>
<keyword evidence="9" id="KW-1185">Reference proteome</keyword>
<dbReference type="SUPFAM" id="SSF51730">
    <property type="entry name" value="FAD-linked oxidoreductase"/>
    <property type="match status" value="1"/>
</dbReference>
<accession>A0ABT0K156</accession>
<comment type="caution">
    <text evidence="8">The sequence shown here is derived from an EMBL/GenBank/DDBJ whole genome shotgun (WGS) entry which is preliminary data.</text>
</comment>
<evidence type="ECO:0000259" key="7">
    <source>
        <dbReference type="Pfam" id="PF12225"/>
    </source>
</evidence>
<keyword evidence="5 6" id="KW-0560">Oxidoreductase</keyword>
<evidence type="ECO:0000256" key="2">
    <source>
        <dbReference type="ARBA" id="ARBA00004777"/>
    </source>
</evidence>
<dbReference type="InterPro" id="IPR022026">
    <property type="entry name" value="DUF5981"/>
</dbReference>
<reference evidence="8 9" key="1">
    <citation type="submission" date="2022-04" db="EMBL/GenBank/DDBJ databases">
        <title>Genome diversity in the genus Frankia.</title>
        <authorList>
            <person name="Carlos-Shanley C."/>
            <person name="Hahn D."/>
        </authorList>
    </citation>
    <scope>NUCLEOTIDE SEQUENCE [LARGE SCALE GENOMIC DNA]</scope>
    <source>
        <strain evidence="8 9">Ag45/Mut15</strain>
    </source>
</reference>
<evidence type="ECO:0000313" key="9">
    <source>
        <dbReference type="Proteomes" id="UP001201873"/>
    </source>
</evidence>
<sequence>MPHNGGFTGASWSDAVARCPKSMLHGPCAGVGADGDCEVPGVGACSFLAALDSWPYPPPPVEATGPAGADDQVWDVGELTEVAARRPVIVADLPAAALSTDSLLDTAEILAPAVDACLLGDHGGARVQFPPSYRSGLLTRRGIAVWVGVNCRDRNRVALAGEVAACLDAGVTGVHCVTGDHPALGHRDDTPGVFDLDSLDVVALARGHGAHVSVAHAPAAPPTAHRLSRLMAKIDAGADTVFVDHCGGPGPVGEAVAGLRATGFTGLVLACVPVVTSAATAAVVASFAGPRLPAGFLDAIVNAPDPTAAGITATARLATRMLALPGVDGVNLSGGAQSGHERAAARATAAIANRVFEAARHPT</sequence>
<comment type="similarity">
    <text evidence="6">Belongs to the methylenetetrahydrofolate reductase family.</text>
</comment>
<evidence type="ECO:0000256" key="6">
    <source>
        <dbReference type="RuleBase" id="RU003862"/>
    </source>
</evidence>
<dbReference type="Gene3D" id="3.20.20.220">
    <property type="match status" value="1"/>
</dbReference>
<dbReference type="RefSeq" id="WP_248825761.1">
    <property type="nucleotide sequence ID" value="NZ_JALKFT010000018.1"/>
</dbReference>